<dbReference type="GO" id="GO:0051259">
    <property type="term" value="P:protein complex oligomerization"/>
    <property type="evidence" value="ECO:0007669"/>
    <property type="project" value="InterPro"/>
</dbReference>
<gene>
    <name evidence="9" type="primary">argR</name>
    <name evidence="12" type="ORF">AS203_10855</name>
</gene>
<dbReference type="InterPro" id="IPR036388">
    <property type="entry name" value="WH-like_DNA-bd_sf"/>
</dbReference>
<dbReference type="Gene3D" id="1.10.10.10">
    <property type="entry name" value="Winged helix-like DNA-binding domain superfamily/Winged helix DNA-binding domain"/>
    <property type="match status" value="1"/>
</dbReference>
<keyword evidence="9" id="KW-0678">Repressor</keyword>
<comment type="subcellular location">
    <subcellularLocation>
        <location evidence="1 9">Cytoplasm</location>
    </subcellularLocation>
</comment>
<dbReference type="SUPFAM" id="SSF46785">
    <property type="entry name" value="Winged helix' DNA-binding domain"/>
    <property type="match status" value="1"/>
</dbReference>
<dbReference type="InterPro" id="IPR020899">
    <property type="entry name" value="Arg_repress_C"/>
</dbReference>
<dbReference type="GO" id="GO:1900079">
    <property type="term" value="P:regulation of arginine biosynthetic process"/>
    <property type="evidence" value="ECO:0007669"/>
    <property type="project" value="UniProtKB-UniRule"/>
</dbReference>
<dbReference type="SUPFAM" id="SSF55252">
    <property type="entry name" value="C-terminal domain of arginine repressor"/>
    <property type="match status" value="1"/>
</dbReference>
<dbReference type="HAMAP" id="MF_00173">
    <property type="entry name" value="Arg_repressor"/>
    <property type="match status" value="1"/>
</dbReference>
<dbReference type="InterPro" id="IPR036251">
    <property type="entry name" value="Arg_repress_C_sf"/>
</dbReference>
<dbReference type="RefSeq" id="WP_025065613.1">
    <property type="nucleotide sequence ID" value="NZ_CP013195.1"/>
</dbReference>
<dbReference type="OrthoDB" id="9807089at2"/>
<evidence type="ECO:0000256" key="9">
    <source>
        <dbReference type="HAMAP-Rule" id="MF_00173"/>
    </source>
</evidence>
<comment type="similarity">
    <text evidence="3 9">Belongs to the ArgR family.</text>
</comment>
<dbReference type="Pfam" id="PF01316">
    <property type="entry name" value="Arg_repressor"/>
    <property type="match status" value="1"/>
</dbReference>
<dbReference type="GO" id="GO:0034618">
    <property type="term" value="F:arginine binding"/>
    <property type="evidence" value="ECO:0007669"/>
    <property type="project" value="InterPro"/>
</dbReference>
<dbReference type="GO" id="GO:0005737">
    <property type="term" value="C:cytoplasm"/>
    <property type="evidence" value="ECO:0007669"/>
    <property type="project" value="UniProtKB-SubCell"/>
</dbReference>
<dbReference type="InterPro" id="IPR020900">
    <property type="entry name" value="Arg_repress_DNA-bd"/>
</dbReference>
<accession>A0A0S2KMM1</accession>
<protein>
    <recommendedName>
        <fullName evidence="4 9">Arginine repressor</fullName>
    </recommendedName>
</protein>
<evidence type="ECO:0000259" key="10">
    <source>
        <dbReference type="Pfam" id="PF01316"/>
    </source>
</evidence>
<dbReference type="GO" id="GO:0003677">
    <property type="term" value="F:DNA binding"/>
    <property type="evidence" value="ECO:0007669"/>
    <property type="project" value="UniProtKB-KW"/>
</dbReference>
<dbReference type="Pfam" id="PF02863">
    <property type="entry name" value="Arg_repressor_C"/>
    <property type="match status" value="1"/>
</dbReference>
<dbReference type="PANTHER" id="PTHR34471">
    <property type="entry name" value="ARGININE REPRESSOR"/>
    <property type="match status" value="1"/>
</dbReference>
<dbReference type="Proteomes" id="UP000056252">
    <property type="component" value="Chromosome"/>
</dbReference>
<keyword evidence="13" id="KW-1185">Reference proteome</keyword>
<evidence type="ECO:0000256" key="7">
    <source>
        <dbReference type="ARBA" id="ARBA00023125"/>
    </source>
</evidence>
<evidence type="ECO:0000256" key="1">
    <source>
        <dbReference type="ARBA" id="ARBA00004496"/>
    </source>
</evidence>
<keyword evidence="9" id="KW-0028">Amino-acid biosynthesis</keyword>
<dbReference type="PRINTS" id="PR01467">
    <property type="entry name" value="ARGREPRESSOR"/>
</dbReference>
<evidence type="ECO:0000256" key="3">
    <source>
        <dbReference type="ARBA" id="ARBA00008316"/>
    </source>
</evidence>
<comment type="function">
    <text evidence="9">Regulates arginine biosynthesis genes.</text>
</comment>
<keyword evidence="5 9" id="KW-0963">Cytoplasm</keyword>
<dbReference type="GO" id="GO:0003700">
    <property type="term" value="F:DNA-binding transcription factor activity"/>
    <property type="evidence" value="ECO:0007669"/>
    <property type="project" value="UniProtKB-UniRule"/>
</dbReference>
<evidence type="ECO:0000256" key="6">
    <source>
        <dbReference type="ARBA" id="ARBA00023015"/>
    </source>
</evidence>
<dbReference type="Gene3D" id="3.30.1360.40">
    <property type="match status" value="1"/>
</dbReference>
<dbReference type="PANTHER" id="PTHR34471:SF1">
    <property type="entry name" value="ARGININE REPRESSOR"/>
    <property type="match status" value="1"/>
</dbReference>
<dbReference type="UniPathway" id="UPA00068"/>
<dbReference type="KEGG" id="peo:AS203_10855"/>
<dbReference type="EMBL" id="CP013195">
    <property type="protein sequence ID" value="ALO49517.1"/>
    <property type="molecule type" value="Genomic_DNA"/>
</dbReference>
<organism evidence="12 13">
    <name type="scientific">Hoylesella enoeca</name>
    <dbReference type="NCBI Taxonomy" id="76123"/>
    <lineage>
        <taxon>Bacteria</taxon>
        <taxon>Pseudomonadati</taxon>
        <taxon>Bacteroidota</taxon>
        <taxon>Bacteroidia</taxon>
        <taxon>Bacteroidales</taxon>
        <taxon>Prevotellaceae</taxon>
        <taxon>Hoylesella</taxon>
    </lineage>
</organism>
<evidence type="ECO:0000256" key="4">
    <source>
        <dbReference type="ARBA" id="ARBA00021148"/>
    </source>
</evidence>
<evidence type="ECO:0000259" key="11">
    <source>
        <dbReference type="Pfam" id="PF02863"/>
    </source>
</evidence>
<feature type="domain" description="Arginine repressor C-terminal" evidence="11">
    <location>
        <begin position="88"/>
        <end position="150"/>
    </location>
</feature>
<keyword evidence="9" id="KW-0055">Arginine biosynthesis</keyword>
<dbReference type="GO" id="GO:0006526">
    <property type="term" value="P:L-arginine biosynthetic process"/>
    <property type="evidence" value="ECO:0007669"/>
    <property type="project" value="UniProtKB-UniPathway"/>
</dbReference>
<sequence length="160" mass="17456">MGTRNRRIEALKTAIAQQELGSQEEILQAIAKRGFVVTQASLSRDLRLLRAVKVLGKNGRKVYELPDESSYKRVSQSRSTLEMPLTTGFESIHFSGNIAVIRTKPGYAASIAHHIDNSGVPEILGTIAGHDTIFALLTAGTMPAEAFKALTQIIPDLEQQ</sequence>
<evidence type="ECO:0000256" key="2">
    <source>
        <dbReference type="ARBA" id="ARBA00005040"/>
    </source>
</evidence>
<proteinExistence type="inferred from homology"/>
<keyword evidence="6 9" id="KW-0805">Transcription regulation</keyword>
<dbReference type="InterPro" id="IPR001669">
    <property type="entry name" value="Arg_repress"/>
</dbReference>
<feature type="domain" description="Arginine repressor DNA-binding" evidence="10">
    <location>
        <begin position="4"/>
        <end position="70"/>
    </location>
</feature>
<dbReference type="eggNOG" id="COG1438">
    <property type="taxonomic scope" value="Bacteria"/>
</dbReference>
<evidence type="ECO:0000313" key="13">
    <source>
        <dbReference type="Proteomes" id="UP000056252"/>
    </source>
</evidence>
<keyword evidence="8 9" id="KW-0804">Transcription</keyword>
<comment type="pathway">
    <text evidence="2 9">Amino-acid biosynthesis; L-arginine biosynthesis [regulation].</text>
</comment>
<evidence type="ECO:0000313" key="12">
    <source>
        <dbReference type="EMBL" id="ALO49517.1"/>
    </source>
</evidence>
<dbReference type="InterPro" id="IPR036390">
    <property type="entry name" value="WH_DNA-bd_sf"/>
</dbReference>
<evidence type="ECO:0000256" key="8">
    <source>
        <dbReference type="ARBA" id="ARBA00023163"/>
    </source>
</evidence>
<dbReference type="AlphaFoldDB" id="A0A0S2KMM1"/>
<evidence type="ECO:0000256" key="5">
    <source>
        <dbReference type="ARBA" id="ARBA00022490"/>
    </source>
</evidence>
<reference evidence="13" key="1">
    <citation type="submission" date="2015-11" db="EMBL/GenBank/DDBJ databases">
        <authorList>
            <person name="Holder M.E."/>
            <person name="Ajami N.J."/>
            <person name="Petrosino J.F."/>
        </authorList>
    </citation>
    <scope>NUCLEOTIDE SEQUENCE [LARGE SCALE GENOMIC DNA]</scope>
    <source>
        <strain evidence="13">F0113</strain>
    </source>
</reference>
<name>A0A0S2KMM1_9BACT</name>
<dbReference type="STRING" id="76123.AS203_10855"/>
<keyword evidence="7 9" id="KW-0238">DNA-binding</keyword>